<dbReference type="GO" id="GO:0005886">
    <property type="term" value="C:plasma membrane"/>
    <property type="evidence" value="ECO:0007669"/>
    <property type="project" value="UniProtKB-SubCell"/>
</dbReference>
<feature type="region of interest" description="Disordered" evidence="6">
    <location>
        <begin position="589"/>
        <end position="660"/>
    </location>
</feature>
<comment type="subcellular location">
    <subcellularLocation>
        <location evidence="1">Cell membrane</location>
        <topology evidence="1">Multi-pass membrane protein</topology>
    </subcellularLocation>
</comment>
<proteinExistence type="predicted"/>
<evidence type="ECO:0000313" key="9">
    <source>
        <dbReference type="EMBL" id="MBR7673914.1"/>
    </source>
</evidence>
<dbReference type="InterPro" id="IPR027417">
    <property type="entry name" value="P-loop_NTPase"/>
</dbReference>
<evidence type="ECO:0000256" key="7">
    <source>
        <dbReference type="SAM" id="Phobius"/>
    </source>
</evidence>
<dbReference type="Proteomes" id="UP000675554">
    <property type="component" value="Unassembled WGS sequence"/>
</dbReference>
<dbReference type="EMBL" id="JAGSMN010000272">
    <property type="protein sequence ID" value="MBR7673914.1"/>
    <property type="molecule type" value="Genomic_DNA"/>
</dbReference>
<feature type="compositionally biased region" description="Low complexity" evidence="6">
    <location>
        <begin position="633"/>
        <end position="646"/>
    </location>
</feature>
<gene>
    <name evidence="9" type="ORF">KDA82_12985</name>
</gene>
<evidence type="ECO:0000256" key="1">
    <source>
        <dbReference type="ARBA" id="ARBA00004651"/>
    </source>
</evidence>
<keyword evidence="10" id="KW-1185">Reference proteome</keyword>
<name>A0A8T4IXE7_9ACTN</name>
<dbReference type="CDD" id="cd01127">
    <property type="entry name" value="TrwB_TraG_TraD_VirD4"/>
    <property type="match status" value="1"/>
</dbReference>
<evidence type="ECO:0000256" key="6">
    <source>
        <dbReference type="SAM" id="MobiDB-lite"/>
    </source>
</evidence>
<comment type="caution">
    <text evidence="9">The sequence shown here is derived from an EMBL/GenBank/DDBJ whole genome shotgun (WGS) entry which is preliminary data.</text>
</comment>
<dbReference type="Pfam" id="PF12696">
    <property type="entry name" value="TraG-D_C"/>
    <property type="match status" value="1"/>
</dbReference>
<evidence type="ECO:0000313" key="10">
    <source>
        <dbReference type="Proteomes" id="UP000675554"/>
    </source>
</evidence>
<evidence type="ECO:0000256" key="3">
    <source>
        <dbReference type="ARBA" id="ARBA00022692"/>
    </source>
</evidence>
<feature type="transmembrane region" description="Helical" evidence="7">
    <location>
        <begin position="20"/>
        <end position="44"/>
    </location>
</feature>
<accession>A0A8T4IXE7</accession>
<dbReference type="PANTHER" id="PTHR37937">
    <property type="entry name" value="CONJUGATIVE TRANSFER: DNA TRANSPORT"/>
    <property type="match status" value="1"/>
</dbReference>
<feature type="transmembrane region" description="Helical" evidence="7">
    <location>
        <begin position="77"/>
        <end position="98"/>
    </location>
</feature>
<dbReference type="AlphaFoldDB" id="A0A8T4IXE7"/>
<organism evidence="9 10">
    <name type="scientific">Streptomyces daliensis</name>
    <dbReference type="NCBI Taxonomy" id="299421"/>
    <lineage>
        <taxon>Bacteria</taxon>
        <taxon>Bacillati</taxon>
        <taxon>Actinomycetota</taxon>
        <taxon>Actinomycetes</taxon>
        <taxon>Kitasatosporales</taxon>
        <taxon>Streptomycetaceae</taxon>
        <taxon>Streptomyces</taxon>
    </lineage>
</organism>
<dbReference type="InterPro" id="IPR032689">
    <property type="entry name" value="TraG-D_C"/>
</dbReference>
<evidence type="ECO:0000256" key="5">
    <source>
        <dbReference type="ARBA" id="ARBA00023136"/>
    </source>
</evidence>
<keyword evidence="3 7" id="KW-0812">Transmembrane</keyword>
<dbReference type="SUPFAM" id="SSF52540">
    <property type="entry name" value="P-loop containing nucleoside triphosphate hydrolases"/>
    <property type="match status" value="1"/>
</dbReference>
<evidence type="ECO:0000256" key="2">
    <source>
        <dbReference type="ARBA" id="ARBA00022475"/>
    </source>
</evidence>
<feature type="compositionally biased region" description="Gly residues" evidence="6">
    <location>
        <begin position="605"/>
        <end position="632"/>
    </location>
</feature>
<evidence type="ECO:0000259" key="8">
    <source>
        <dbReference type="Pfam" id="PF12696"/>
    </source>
</evidence>
<keyword evidence="4 7" id="KW-1133">Transmembrane helix</keyword>
<keyword evidence="2" id="KW-1003">Cell membrane</keyword>
<protein>
    <submittedName>
        <fullName evidence="9">TraM recognition domain-containing protein</fullName>
    </submittedName>
</protein>
<reference evidence="9" key="1">
    <citation type="submission" date="2021-04" db="EMBL/GenBank/DDBJ databases">
        <title>Sequencing of actinobacteria type strains.</title>
        <authorList>
            <person name="Nguyen G.-S."/>
            <person name="Wentzel A."/>
        </authorList>
    </citation>
    <scope>NUCLEOTIDE SEQUENCE</scope>
    <source>
        <strain evidence="9">DSM 42095</strain>
    </source>
</reference>
<dbReference type="PANTHER" id="PTHR37937:SF1">
    <property type="entry name" value="CONJUGATIVE TRANSFER: DNA TRANSPORT"/>
    <property type="match status" value="1"/>
</dbReference>
<sequence>MSKNPAAGRSVGNELAPWAIVLVAALALVLFGAAWIGGTLGALLTGGGWSPPPFGLATFGTLLTRGPGTLWPGTSPIAVVVGIVLVFVVAIGLCVLVVRRVLRMLGRTKGLAGKKELASMAPEGIAARARDLRPSIKGKQHLHPDETGNLLGDLDPDGPELRSSFEDVELDLMAPRAGKSTGIAVPRVLRAQGPVLLTSNKSDVYAVTRAAREQAGKVWTFDPQGIAHTPREMWWDILSDCHTIEGARRLAGHFVASVNDDASKKDFWISAAQNTITCLFLAAARGGASVTELLGWLADPADRTPVDLLRDVELHAMAEQLQGTVRGAVETRDGIYETARQCVACLLDPEIVAWVTPDPNRPEFKPHEHVLGKDTLYLLSKDGGGSAAGVIAGLADSTMRAGVIAAERMGGRLDPPMTAVLDEAANVCRISDLPDLYSHFGSRGINVVTLLQSYRQGSRVWGEAGMDALWSAATIKLLGAGLDDADFVEKVSKLVGNQDVRTPSISKSKDGTSRSYSYRLDPVLPADRIRALPKGTALLLATGVRPALIRLRPWYKEPNAGAISAAAKAETAAITDRAARAWAGLHPDAAVEADPGVPPEPGGYPGPGGQPGAGGYPDGAGGYPDGAGGYPGPGAYPEPGAHPGAGSHPEGAGVEADAGVNKWQRGAVSFGKTS</sequence>
<dbReference type="Gene3D" id="3.40.50.300">
    <property type="entry name" value="P-loop containing nucleotide triphosphate hydrolases"/>
    <property type="match status" value="1"/>
</dbReference>
<feature type="domain" description="TraD/TraG TraM recognition site" evidence="8">
    <location>
        <begin position="416"/>
        <end position="534"/>
    </location>
</feature>
<evidence type="ECO:0000256" key="4">
    <source>
        <dbReference type="ARBA" id="ARBA00022989"/>
    </source>
</evidence>
<keyword evidence="5 7" id="KW-0472">Membrane</keyword>
<dbReference type="InterPro" id="IPR051539">
    <property type="entry name" value="T4SS-coupling_protein"/>
</dbReference>